<dbReference type="GO" id="GO:0005886">
    <property type="term" value="C:plasma membrane"/>
    <property type="evidence" value="ECO:0007669"/>
    <property type="project" value="UniProtKB-SubCell"/>
</dbReference>
<dbReference type="EMBL" id="LRVM01000001">
    <property type="protein sequence ID" value="KXL54551.1"/>
    <property type="molecule type" value="Genomic_DNA"/>
</dbReference>
<comment type="subcellular location">
    <subcellularLocation>
        <location evidence="1">Cell membrane</location>
        <topology evidence="1">Multi-pass membrane protein</topology>
    </subcellularLocation>
</comment>
<dbReference type="SUPFAM" id="SSF160544">
    <property type="entry name" value="EscU C-terminal domain-like"/>
    <property type="match status" value="1"/>
</dbReference>
<comment type="function">
    <text evidence="12">Required for formation of the rod structure in the basal body of the flagellar apparatus. Together with FliI and FliH, may constitute the export apparatus of flagellin.</text>
</comment>
<evidence type="ECO:0000256" key="4">
    <source>
        <dbReference type="ARBA" id="ARBA00022448"/>
    </source>
</evidence>
<gene>
    <name evidence="14" type="primary">flhB_1</name>
    <name evidence="12" type="synonym">flhB</name>
    <name evidence="14" type="ORF">CLNEO_06620</name>
</gene>
<feature type="transmembrane region" description="Helical" evidence="12">
    <location>
        <begin position="182"/>
        <end position="209"/>
    </location>
</feature>
<dbReference type="PRINTS" id="PR00950">
    <property type="entry name" value="TYPE3IMSPROT"/>
</dbReference>
<dbReference type="NCBIfam" id="TIGR00328">
    <property type="entry name" value="flhB"/>
    <property type="match status" value="1"/>
</dbReference>
<keyword evidence="8 12" id="KW-0653">Protein transport</keyword>
<keyword evidence="14" id="KW-0282">Flagellum</keyword>
<dbReference type="Gene3D" id="6.10.250.2080">
    <property type="match status" value="1"/>
</dbReference>
<dbReference type="Proteomes" id="UP000070539">
    <property type="component" value="Unassembled WGS sequence"/>
</dbReference>
<protein>
    <recommendedName>
        <fullName evidence="3 12">Flagellar biosynthetic protein FlhB</fullName>
    </recommendedName>
</protein>
<keyword evidence="7 12" id="KW-1005">Bacterial flagellum biogenesis</keyword>
<dbReference type="AlphaFoldDB" id="A0A136WJ45"/>
<dbReference type="InterPro" id="IPR006135">
    <property type="entry name" value="T3SS_substrate_exporter"/>
</dbReference>
<evidence type="ECO:0000256" key="7">
    <source>
        <dbReference type="ARBA" id="ARBA00022795"/>
    </source>
</evidence>
<dbReference type="GO" id="GO:0009306">
    <property type="term" value="P:protein secretion"/>
    <property type="evidence" value="ECO:0007669"/>
    <property type="project" value="InterPro"/>
</dbReference>
<feature type="region of interest" description="Disordered" evidence="13">
    <location>
        <begin position="1"/>
        <end position="20"/>
    </location>
</feature>
<evidence type="ECO:0000256" key="11">
    <source>
        <dbReference type="ARBA" id="ARBA00023225"/>
    </source>
</evidence>
<evidence type="ECO:0000256" key="2">
    <source>
        <dbReference type="ARBA" id="ARBA00010690"/>
    </source>
</evidence>
<evidence type="ECO:0000256" key="3">
    <source>
        <dbReference type="ARBA" id="ARBA00021622"/>
    </source>
</evidence>
<evidence type="ECO:0000256" key="13">
    <source>
        <dbReference type="SAM" id="MobiDB-lite"/>
    </source>
</evidence>
<reference evidence="14 15" key="1">
    <citation type="submission" date="2016-01" db="EMBL/GenBank/DDBJ databases">
        <title>Genome sequence of Clostridium neopropionicum X4, DSM-3847.</title>
        <authorList>
            <person name="Poehlein A."/>
            <person name="Beck M.H."/>
            <person name="Bengelsdorf F.R."/>
            <person name="Daniel R."/>
            <person name="Duerre P."/>
        </authorList>
    </citation>
    <scope>NUCLEOTIDE SEQUENCE [LARGE SCALE GENOMIC DNA]</scope>
    <source>
        <strain evidence="14 15">DSM-3847</strain>
    </source>
</reference>
<comment type="caution">
    <text evidence="14">The sequence shown here is derived from an EMBL/GenBank/DDBJ whole genome shotgun (WGS) entry which is preliminary data.</text>
</comment>
<proteinExistence type="inferred from homology"/>
<feature type="transmembrane region" description="Helical" evidence="12">
    <location>
        <begin position="24"/>
        <end position="47"/>
    </location>
</feature>
<dbReference type="GO" id="GO:0044780">
    <property type="term" value="P:bacterial-type flagellum assembly"/>
    <property type="evidence" value="ECO:0007669"/>
    <property type="project" value="InterPro"/>
</dbReference>
<evidence type="ECO:0000256" key="5">
    <source>
        <dbReference type="ARBA" id="ARBA00022475"/>
    </source>
</evidence>
<organism evidence="14 15">
    <name type="scientific">Anaerotignum neopropionicum</name>
    <dbReference type="NCBI Taxonomy" id="36847"/>
    <lineage>
        <taxon>Bacteria</taxon>
        <taxon>Bacillati</taxon>
        <taxon>Bacillota</taxon>
        <taxon>Clostridia</taxon>
        <taxon>Lachnospirales</taxon>
        <taxon>Anaerotignaceae</taxon>
        <taxon>Anaerotignum</taxon>
    </lineage>
</organism>
<keyword evidence="10 12" id="KW-0472">Membrane</keyword>
<evidence type="ECO:0000313" key="15">
    <source>
        <dbReference type="Proteomes" id="UP000070539"/>
    </source>
</evidence>
<evidence type="ECO:0000256" key="12">
    <source>
        <dbReference type="RuleBase" id="RU364091"/>
    </source>
</evidence>
<dbReference type="STRING" id="36847.CLNEO_06620"/>
<keyword evidence="11 12" id="KW-1006">Bacterial flagellum protein export</keyword>
<sequence>MATDSKTEKATPKRRQDERKKGNVLISKDVIAVASLIGSFFTLKLIFPQMVEKIYIYFYKTFEYAQTQTEITNGFVTQISWEIALAFVQIAAPVICIPAFFSILATVAQTKPIFVTDSLKPKFNRINPLEGMKKLFSIRSLFDVIKGIIKITILIVILYSFISKSILTVSRTIQMDVMPSSAMILDLTMSLAFKICLAFIVISAFDYFFQWWEYERQIKMSKHELKEEYKQMEGDPQIKSKIKELQRKMAMSRMMQDVPKADVVIKNPTHYAVALKYDLEKEGAPILLAKGQDAVALRIIKTAEENDVFVLENKPLARAIYATTDIHQEIPDDFYGTVAEILVHVYKLKNKKLI</sequence>
<keyword evidence="6 12" id="KW-0812">Transmembrane</keyword>
<feature type="transmembrane region" description="Helical" evidence="12">
    <location>
        <begin position="141"/>
        <end position="162"/>
    </location>
</feature>
<evidence type="ECO:0000313" key="14">
    <source>
        <dbReference type="EMBL" id="KXL54551.1"/>
    </source>
</evidence>
<keyword evidence="15" id="KW-1185">Reference proteome</keyword>
<dbReference type="PANTHER" id="PTHR30531">
    <property type="entry name" value="FLAGELLAR BIOSYNTHETIC PROTEIN FLHB"/>
    <property type="match status" value="1"/>
</dbReference>
<evidence type="ECO:0000256" key="9">
    <source>
        <dbReference type="ARBA" id="ARBA00022989"/>
    </source>
</evidence>
<dbReference type="InterPro" id="IPR029025">
    <property type="entry name" value="T3SS_substrate_exporter_C"/>
</dbReference>
<accession>A0A136WJ45</accession>
<feature type="transmembrane region" description="Helical" evidence="12">
    <location>
        <begin position="83"/>
        <end position="104"/>
    </location>
</feature>
<dbReference type="OrthoDB" id="9807950at2"/>
<keyword evidence="9 12" id="KW-1133">Transmembrane helix</keyword>
<evidence type="ECO:0000256" key="8">
    <source>
        <dbReference type="ARBA" id="ARBA00022927"/>
    </source>
</evidence>
<keyword evidence="14" id="KW-0969">Cilium</keyword>
<dbReference type="PANTHER" id="PTHR30531:SF12">
    <property type="entry name" value="FLAGELLAR BIOSYNTHETIC PROTEIN FLHB"/>
    <property type="match status" value="1"/>
</dbReference>
<dbReference type="InterPro" id="IPR006136">
    <property type="entry name" value="FlhB"/>
</dbReference>
<dbReference type="Pfam" id="PF01312">
    <property type="entry name" value="Bac_export_2"/>
    <property type="match status" value="1"/>
</dbReference>
<dbReference type="Gene3D" id="3.40.1690.10">
    <property type="entry name" value="secretion proteins EscU"/>
    <property type="match status" value="1"/>
</dbReference>
<keyword evidence="5 12" id="KW-1003">Cell membrane</keyword>
<evidence type="ECO:0000256" key="1">
    <source>
        <dbReference type="ARBA" id="ARBA00004651"/>
    </source>
</evidence>
<evidence type="ECO:0000256" key="10">
    <source>
        <dbReference type="ARBA" id="ARBA00023136"/>
    </source>
</evidence>
<comment type="similarity">
    <text evidence="2 12">Belongs to the type III secretion exporter family.</text>
</comment>
<evidence type="ECO:0000256" key="6">
    <source>
        <dbReference type="ARBA" id="ARBA00022692"/>
    </source>
</evidence>
<dbReference type="RefSeq" id="WP_066084448.1">
    <property type="nucleotide sequence ID" value="NZ_LRVM01000001.1"/>
</dbReference>
<keyword evidence="4 12" id="KW-0813">Transport</keyword>
<keyword evidence="14" id="KW-0966">Cell projection</keyword>
<name>A0A136WJ45_9FIRM</name>
<dbReference type="PATRIC" id="fig|36847.3.peg.809"/>